<organism evidence="2 3">
    <name type="scientific">Diploptera punctata</name>
    <name type="common">Pacific beetle cockroach</name>
    <dbReference type="NCBI Taxonomy" id="6984"/>
    <lineage>
        <taxon>Eukaryota</taxon>
        <taxon>Metazoa</taxon>
        <taxon>Ecdysozoa</taxon>
        <taxon>Arthropoda</taxon>
        <taxon>Hexapoda</taxon>
        <taxon>Insecta</taxon>
        <taxon>Pterygota</taxon>
        <taxon>Neoptera</taxon>
        <taxon>Polyneoptera</taxon>
        <taxon>Dictyoptera</taxon>
        <taxon>Blattodea</taxon>
        <taxon>Blaberoidea</taxon>
        <taxon>Blaberidae</taxon>
        <taxon>Diplopterinae</taxon>
        <taxon>Diploptera</taxon>
    </lineage>
</organism>
<dbReference type="AlphaFoldDB" id="A0AAD7ZUJ5"/>
<comment type="caution">
    <text evidence="2">The sequence shown here is derived from an EMBL/GenBank/DDBJ whole genome shotgun (WGS) entry which is preliminary data.</text>
</comment>
<evidence type="ECO:0000313" key="3">
    <source>
        <dbReference type="Proteomes" id="UP001233999"/>
    </source>
</evidence>
<proteinExistence type="predicted"/>
<sequence length="115" mass="13238">RAEGQGRLRSPMKHVSHKNVNLKTYEGPKERNNKTVSDITIQRLFDDDENPNCQQVRRKKRKPTPNHAGQHQKFSLAIPNTNLKLCVISLAKKSALREKKRVSKANLVVNDSRTW</sequence>
<accession>A0AAD7ZUJ5</accession>
<feature type="non-terminal residue" evidence="2">
    <location>
        <position position="1"/>
    </location>
</feature>
<dbReference type="Proteomes" id="UP001233999">
    <property type="component" value="Unassembled WGS sequence"/>
</dbReference>
<protein>
    <submittedName>
        <fullName evidence="2">Uncharacterized protein</fullName>
    </submittedName>
</protein>
<feature type="region of interest" description="Disordered" evidence="1">
    <location>
        <begin position="48"/>
        <end position="73"/>
    </location>
</feature>
<dbReference type="EMBL" id="JASPKZ010006479">
    <property type="protein sequence ID" value="KAJ9587149.1"/>
    <property type="molecule type" value="Genomic_DNA"/>
</dbReference>
<gene>
    <name evidence="2" type="ORF">L9F63_019329</name>
</gene>
<reference evidence="2" key="1">
    <citation type="journal article" date="2023" name="IScience">
        <title>Live-bearing cockroach genome reveals convergent evolutionary mechanisms linked to viviparity in insects and beyond.</title>
        <authorList>
            <person name="Fouks B."/>
            <person name="Harrison M.C."/>
            <person name="Mikhailova A.A."/>
            <person name="Marchal E."/>
            <person name="English S."/>
            <person name="Carruthers M."/>
            <person name="Jennings E.C."/>
            <person name="Chiamaka E.L."/>
            <person name="Frigard R.A."/>
            <person name="Pippel M."/>
            <person name="Attardo G.M."/>
            <person name="Benoit J.B."/>
            <person name="Bornberg-Bauer E."/>
            <person name="Tobe S.S."/>
        </authorList>
    </citation>
    <scope>NUCLEOTIDE SEQUENCE</scope>
    <source>
        <strain evidence="2">Stay&amp;Tobe</strain>
    </source>
</reference>
<reference evidence="2" key="2">
    <citation type="submission" date="2023-05" db="EMBL/GenBank/DDBJ databases">
        <authorList>
            <person name="Fouks B."/>
        </authorList>
    </citation>
    <scope>NUCLEOTIDE SEQUENCE</scope>
    <source>
        <strain evidence="2">Stay&amp;Tobe</strain>
        <tissue evidence="2">Testes</tissue>
    </source>
</reference>
<evidence type="ECO:0000256" key="1">
    <source>
        <dbReference type="SAM" id="MobiDB-lite"/>
    </source>
</evidence>
<feature type="non-terminal residue" evidence="2">
    <location>
        <position position="115"/>
    </location>
</feature>
<evidence type="ECO:0000313" key="2">
    <source>
        <dbReference type="EMBL" id="KAJ9587149.1"/>
    </source>
</evidence>
<keyword evidence="3" id="KW-1185">Reference proteome</keyword>
<name>A0AAD7ZUJ5_DIPPU</name>